<gene>
    <name evidence="1" type="ORF">ALC62_12866</name>
</gene>
<dbReference type="Proteomes" id="UP000078542">
    <property type="component" value="Unassembled WGS sequence"/>
</dbReference>
<evidence type="ECO:0000313" key="2">
    <source>
        <dbReference type="Proteomes" id="UP000078542"/>
    </source>
</evidence>
<accession>A0A195C6K9</accession>
<proteinExistence type="predicted"/>
<keyword evidence="2" id="KW-1185">Reference proteome</keyword>
<reference evidence="1 2" key="1">
    <citation type="submission" date="2016-03" db="EMBL/GenBank/DDBJ databases">
        <title>Cyphomyrmex costatus WGS genome.</title>
        <authorList>
            <person name="Nygaard S."/>
            <person name="Hu H."/>
            <person name="Boomsma J."/>
            <person name="Zhang G."/>
        </authorList>
    </citation>
    <scope>NUCLEOTIDE SEQUENCE [LARGE SCALE GENOMIC DNA]</scope>
    <source>
        <strain evidence="1">MS0001</strain>
        <tissue evidence="1">Whole body</tissue>
    </source>
</reference>
<dbReference type="EMBL" id="KQ978205">
    <property type="protein sequence ID" value="KYM96499.1"/>
    <property type="molecule type" value="Genomic_DNA"/>
</dbReference>
<protein>
    <submittedName>
        <fullName evidence="1">Uncharacterized protein</fullName>
    </submittedName>
</protein>
<organism evidence="1 2">
    <name type="scientific">Cyphomyrmex costatus</name>
    <dbReference type="NCBI Taxonomy" id="456900"/>
    <lineage>
        <taxon>Eukaryota</taxon>
        <taxon>Metazoa</taxon>
        <taxon>Ecdysozoa</taxon>
        <taxon>Arthropoda</taxon>
        <taxon>Hexapoda</taxon>
        <taxon>Insecta</taxon>
        <taxon>Pterygota</taxon>
        <taxon>Neoptera</taxon>
        <taxon>Endopterygota</taxon>
        <taxon>Hymenoptera</taxon>
        <taxon>Apocrita</taxon>
        <taxon>Aculeata</taxon>
        <taxon>Formicoidea</taxon>
        <taxon>Formicidae</taxon>
        <taxon>Myrmicinae</taxon>
        <taxon>Cyphomyrmex</taxon>
    </lineage>
</organism>
<name>A0A195C6K9_9HYME</name>
<sequence length="64" mass="7236">MVKWDCSFLGIMKIIPAYSNGDGKVDFYARVTSTIRLRVPIVYGEIPNKLSTQYAKVYEVFDGA</sequence>
<dbReference type="AlphaFoldDB" id="A0A195C6K9"/>
<evidence type="ECO:0000313" key="1">
    <source>
        <dbReference type="EMBL" id="KYM96499.1"/>
    </source>
</evidence>